<reference evidence="2" key="1">
    <citation type="submission" date="2020-06" db="EMBL/GenBank/DDBJ databases">
        <title>Draft genome of Bugula neritina, a colonial animal packing powerful symbionts and potential medicines.</title>
        <authorList>
            <person name="Rayko M."/>
        </authorList>
    </citation>
    <scope>NUCLEOTIDE SEQUENCE [LARGE SCALE GENOMIC DNA]</scope>
    <source>
        <strain evidence="2">Kwan_BN1</strain>
    </source>
</reference>
<dbReference type="Proteomes" id="UP000593567">
    <property type="component" value="Unassembled WGS sequence"/>
</dbReference>
<feature type="compositionally biased region" description="Polar residues" evidence="1">
    <location>
        <begin position="218"/>
        <end position="232"/>
    </location>
</feature>
<dbReference type="EMBL" id="VXIV02002496">
    <property type="protein sequence ID" value="KAF6025103.1"/>
    <property type="molecule type" value="Genomic_DNA"/>
</dbReference>
<feature type="compositionally biased region" description="Polar residues" evidence="1">
    <location>
        <begin position="121"/>
        <end position="132"/>
    </location>
</feature>
<comment type="caution">
    <text evidence="2">The sequence shown here is derived from an EMBL/GenBank/DDBJ whole genome shotgun (WGS) entry which is preliminary data.</text>
</comment>
<feature type="region of interest" description="Disordered" evidence="1">
    <location>
        <begin position="277"/>
        <end position="298"/>
    </location>
</feature>
<gene>
    <name evidence="2" type="ORF">EB796_016582</name>
</gene>
<evidence type="ECO:0000313" key="2">
    <source>
        <dbReference type="EMBL" id="KAF6025103.1"/>
    </source>
</evidence>
<evidence type="ECO:0000256" key="1">
    <source>
        <dbReference type="SAM" id="MobiDB-lite"/>
    </source>
</evidence>
<dbReference type="AlphaFoldDB" id="A0A7J7JH25"/>
<feature type="region of interest" description="Disordered" evidence="1">
    <location>
        <begin position="201"/>
        <end position="264"/>
    </location>
</feature>
<evidence type="ECO:0000313" key="3">
    <source>
        <dbReference type="Proteomes" id="UP000593567"/>
    </source>
</evidence>
<organism evidence="2 3">
    <name type="scientific">Bugula neritina</name>
    <name type="common">Brown bryozoan</name>
    <name type="synonym">Sertularia neritina</name>
    <dbReference type="NCBI Taxonomy" id="10212"/>
    <lineage>
        <taxon>Eukaryota</taxon>
        <taxon>Metazoa</taxon>
        <taxon>Spiralia</taxon>
        <taxon>Lophotrochozoa</taxon>
        <taxon>Bryozoa</taxon>
        <taxon>Gymnolaemata</taxon>
        <taxon>Cheilostomatida</taxon>
        <taxon>Flustrina</taxon>
        <taxon>Buguloidea</taxon>
        <taxon>Bugulidae</taxon>
        <taxon>Bugula</taxon>
    </lineage>
</organism>
<accession>A0A7J7JH25</accession>
<protein>
    <submittedName>
        <fullName evidence="2">Uncharacterized protein</fullName>
    </submittedName>
</protein>
<feature type="compositionally biased region" description="Polar residues" evidence="1">
    <location>
        <begin position="103"/>
        <end position="112"/>
    </location>
</feature>
<feature type="compositionally biased region" description="Low complexity" evidence="1">
    <location>
        <begin position="92"/>
        <end position="102"/>
    </location>
</feature>
<keyword evidence="3" id="KW-1185">Reference proteome</keyword>
<feature type="region of interest" description="Disordered" evidence="1">
    <location>
        <begin position="1"/>
        <end position="132"/>
    </location>
</feature>
<feature type="compositionally biased region" description="Low complexity" evidence="1">
    <location>
        <begin position="239"/>
        <end position="252"/>
    </location>
</feature>
<proteinExistence type="predicted"/>
<sequence length="308" mass="33378">MGMPVKNGNLISIGKNTIAGGTDTTREKAILLPGANARGEWSQERKLSAPELPPIGAKPHSPSYNSPTQRRQYDVPLELNLDHPPKRSNRKSPLSPTSTTSSHDGSNRSTRLSPAAGGLNRSRTWTGDLNSSQNMNGRLETLYEIGAPGSLQSGLAQLAISQNGIIKNETKLIPNSTITTPPPITDRHISIRSTQMVTVISPDTNNNPPLLPTPPDTKSPNQMPASRLSQENLSKLRHCSQSSSLSSSIAPLNGNSDAGYDTDDEKDKRIVEWLIGLEESQIEQPPETTDLDTNEKRDTAIHIVYEGD</sequence>
<name>A0A7J7JH25_BUGNE</name>